<reference evidence="4 5" key="1">
    <citation type="journal article" date="2017" name="BMC Microbiol.">
        <title>Comparative genomics of Enterococcus spp. isolated from bovine feces.</title>
        <authorList>
            <person name="Beukers A.G."/>
            <person name="Zaheer R."/>
            <person name="Goji N."/>
            <person name="Amoako K.K."/>
            <person name="Chaves A.V."/>
            <person name="Ward M.P."/>
            <person name="McAllister T.A."/>
        </authorList>
    </citation>
    <scope>NUCLEOTIDE SEQUENCE [LARGE SCALE GENOMIC DNA]</scope>
    <source>
        <strain evidence="4 5">F1129D 143</strain>
    </source>
</reference>
<feature type="coiled-coil region" evidence="1">
    <location>
        <begin position="69"/>
        <end position="103"/>
    </location>
</feature>
<feature type="compositionally biased region" description="Basic and acidic residues" evidence="2">
    <location>
        <begin position="268"/>
        <end position="298"/>
    </location>
</feature>
<name>A0A1V8YUC0_9ENTE</name>
<sequence length="443" mass="49484">MNKKVRWGIIGATSLLVLGIGLFTINETNYSKKVEVIISEQSTNDQMVQELKKELQVFYVDDAKIFLSEKISQEKIDALTKKLNKYSQESQSFQKKIKNLRKTDRKKYQFNVNNLSILQDEVKIIQQKFNAQKAVNGLFQSPYLKEATENKEAVIIDDLTAEKLNEVKEAFVQEVNEKDESKKFEVIINSGVEVAQKQVEQINKTKKMINELYKDNKVTEKVTRENYESTKKEVEQIKNQKAKESFTDILKTIEAKVQEDEAYKQKLEADKEAEEAKRQAEEAEKQALKQAEEARNAVEEIPVVETTTTESIVETPTDQQTTTPTVPSTNTTGSNNSTNNVSGGSSSSNNTGGASTGSNSGGSSSNGNTGGSSGGNTNPTPPAPEKPYAVNPYTGSGAQYLSWDRAINDAQIKMADPNSGIKGYRIITEYWSDGTEKYYLEFY</sequence>
<accession>A0A1V8YUC0</accession>
<organism evidence="4 5">
    <name type="scientific">Enterococcus villorum</name>
    <dbReference type="NCBI Taxonomy" id="112904"/>
    <lineage>
        <taxon>Bacteria</taxon>
        <taxon>Bacillati</taxon>
        <taxon>Bacillota</taxon>
        <taxon>Bacilli</taxon>
        <taxon>Lactobacillales</taxon>
        <taxon>Enterococcaceae</taxon>
        <taxon>Enterococcus</taxon>
    </lineage>
</organism>
<dbReference type="OrthoDB" id="10000218at2"/>
<dbReference type="STRING" id="112904.BH747_02060"/>
<feature type="compositionally biased region" description="Low complexity" evidence="2">
    <location>
        <begin position="299"/>
        <end position="367"/>
    </location>
</feature>
<evidence type="ECO:0000256" key="2">
    <source>
        <dbReference type="SAM" id="MobiDB-lite"/>
    </source>
</evidence>
<dbReference type="RefSeq" id="WP_081181962.1">
    <property type="nucleotide sequence ID" value="NZ_MJEA01000001.1"/>
</dbReference>
<evidence type="ECO:0000313" key="4">
    <source>
        <dbReference type="EMBL" id="OQO71638.1"/>
    </source>
</evidence>
<dbReference type="AlphaFoldDB" id="A0A1V8YUC0"/>
<evidence type="ECO:0000256" key="3">
    <source>
        <dbReference type="SAM" id="Phobius"/>
    </source>
</evidence>
<protein>
    <submittedName>
        <fullName evidence="4">Uncharacterized protein</fullName>
    </submittedName>
</protein>
<comment type="caution">
    <text evidence="4">The sequence shown here is derived from an EMBL/GenBank/DDBJ whole genome shotgun (WGS) entry which is preliminary data.</text>
</comment>
<proteinExistence type="predicted"/>
<evidence type="ECO:0000313" key="5">
    <source>
        <dbReference type="Proteomes" id="UP000192477"/>
    </source>
</evidence>
<dbReference type="EMBL" id="MJEA01000001">
    <property type="protein sequence ID" value="OQO71638.1"/>
    <property type="molecule type" value="Genomic_DNA"/>
</dbReference>
<keyword evidence="3" id="KW-0812">Transmembrane</keyword>
<feature type="transmembrane region" description="Helical" evidence="3">
    <location>
        <begin position="7"/>
        <end position="25"/>
    </location>
</feature>
<dbReference type="Proteomes" id="UP000192477">
    <property type="component" value="Unassembled WGS sequence"/>
</dbReference>
<gene>
    <name evidence="4" type="ORF">BH747_02060</name>
</gene>
<feature type="region of interest" description="Disordered" evidence="2">
    <location>
        <begin position="268"/>
        <end position="391"/>
    </location>
</feature>
<keyword evidence="1" id="KW-0175">Coiled coil</keyword>
<evidence type="ECO:0000256" key="1">
    <source>
        <dbReference type="SAM" id="Coils"/>
    </source>
</evidence>
<keyword evidence="3" id="KW-1133">Transmembrane helix</keyword>
<keyword evidence="3" id="KW-0472">Membrane</keyword>